<dbReference type="OrthoDB" id="10594981at2759"/>
<comment type="caution">
    <text evidence="2">The sequence shown here is derived from an EMBL/GenBank/DDBJ whole genome shotgun (WGS) entry which is preliminary data.</text>
</comment>
<evidence type="ECO:0000313" key="2">
    <source>
        <dbReference type="EMBL" id="RCK62237.1"/>
    </source>
</evidence>
<dbReference type="AlphaFoldDB" id="A0A367Y8V2"/>
<keyword evidence="1" id="KW-0732">Signal</keyword>
<protein>
    <submittedName>
        <fullName evidence="2">Uncharacterized protein</fullName>
    </submittedName>
</protein>
<name>A0A367Y8V2_9ASCO</name>
<evidence type="ECO:0000256" key="1">
    <source>
        <dbReference type="SAM" id="SignalP"/>
    </source>
</evidence>
<gene>
    <name evidence="2" type="ORF">Cantr_09252</name>
</gene>
<feature type="chain" id="PRO_5016909048" evidence="1">
    <location>
        <begin position="19"/>
        <end position="133"/>
    </location>
</feature>
<evidence type="ECO:0000313" key="3">
    <source>
        <dbReference type="Proteomes" id="UP000253472"/>
    </source>
</evidence>
<proteinExistence type="predicted"/>
<dbReference type="EMBL" id="QLNQ01000025">
    <property type="protein sequence ID" value="RCK62237.1"/>
    <property type="molecule type" value="Genomic_DNA"/>
</dbReference>
<keyword evidence="3" id="KW-1185">Reference proteome</keyword>
<dbReference type="Proteomes" id="UP000253472">
    <property type="component" value="Unassembled WGS sequence"/>
</dbReference>
<sequence length="133" mass="15461">MKAAILTLLVSIATSILASGIDNAEFQELVGRADSDSYIEDETDYTVYADMTDLAEDTDYPYETDDVFPTDYEEDTDYAYIETTYTDGYGDIGDQEGYQNYETYTDIEYDSFYPSYSNYYETDYYETDYYETD</sequence>
<reference evidence="2 3" key="1">
    <citation type="submission" date="2018-06" db="EMBL/GenBank/DDBJ databases">
        <title>Whole genome sequencing of Candida tropicalis (genome annotated by CSBL at Korea University).</title>
        <authorList>
            <person name="Ahn J."/>
        </authorList>
    </citation>
    <scope>NUCLEOTIDE SEQUENCE [LARGE SCALE GENOMIC DNA]</scope>
    <source>
        <strain evidence="2 3">ATCC 20962</strain>
    </source>
</reference>
<accession>A0A367Y8V2</accession>
<feature type="signal peptide" evidence="1">
    <location>
        <begin position="1"/>
        <end position="18"/>
    </location>
</feature>
<organism evidence="2 3">
    <name type="scientific">Candida viswanathii</name>
    <dbReference type="NCBI Taxonomy" id="5486"/>
    <lineage>
        <taxon>Eukaryota</taxon>
        <taxon>Fungi</taxon>
        <taxon>Dikarya</taxon>
        <taxon>Ascomycota</taxon>
        <taxon>Saccharomycotina</taxon>
        <taxon>Pichiomycetes</taxon>
        <taxon>Debaryomycetaceae</taxon>
        <taxon>Candida/Lodderomyces clade</taxon>
        <taxon>Candida</taxon>
    </lineage>
</organism>